<evidence type="ECO:0000313" key="2">
    <source>
        <dbReference type="Proteomes" id="UP000828048"/>
    </source>
</evidence>
<protein>
    <submittedName>
        <fullName evidence="1">Uncharacterized protein</fullName>
    </submittedName>
</protein>
<keyword evidence="2" id="KW-1185">Reference proteome</keyword>
<sequence>MIDQLVDATSGYERMSFLDAYRGYHQIAMYEPNQEKTSFISPRGLYYYKVMPFGLRNAGAIYQRLVTKMFKEQLGKTMEVYIDYMVVKSKEKPNHIADLKVTFDILREYKSKFNASKCAFGVSSGKFLGHLVTKRGIEANPYQITALQNLQSPRIMKEVQRLTGMATALNRFISKFSDRCRPFFQLLKKREGYEWGAEQEQAFQKLKAYLSSPPLLSTPEAGERLILYLAVSEHAVSSVLLRIKGIEQAPVYFVSKTLLDTETRYLPLEKLVYALITTSRKLPHYFLQHPITVFTEYPLRALLRKADFSGRISKWSIELSQFDLHYQPRTAIKGQILADFIAKFTPTVAPPPPTLHEKEQSFVPEQPTRKAELDPKEWRLYVDGSACNKGSGARMVLFSPEGLVLEQALRLGFSATNNVAEYKALLAGLRSAIELKVSKLRVFCDS</sequence>
<dbReference type="EMBL" id="CM037159">
    <property type="protein sequence ID" value="KAH7866339.1"/>
    <property type="molecule type" value="Genomic_DNA"/>
</dbReference>
<name>A0ACB7ZLF9_9ERIC</name>
<evidence type="ECO:0000313" key="1">
    <source>
        <dbReference type="EMBL" id="KAH7866339.1"/>
    </source>
</evidence>
<dbReference type="Proteomes" id="UP000828048">
    <property type="component" value="Chromosome 9"/>
</dbReference>
<reference evidence="1 2" key="1">
    <citation type="journal article" date="2021" name="Hortic Res">
        <title>High-quality reference genome and annotation aids understanding of berry development for evergreen blueberry (Vaccinium darrowii).</title>
        <authorList>
            <person name="Yu J."/>
            <person name="Hulse-Kemp A.M."/>
            <person name="Babiker E."/>
            <person name="Staton M."/>
        </authorList>
    </citation>
    <scope>NUCLEOTIDE SEQUENCE [LARGE SCALE GENOMIC DNA]</scope>
    <source>
        <strain evidence="2">cv. NJ 8807/NJ 8810</strain>
        <tissue evidence="1">Young leaf</tissue>
    </source>
</reference>
<accession>A0ACB7ZLF9</accession>
<organism evidence="1 2">
    <name type="scientific">Vaccinium darrowii</name>
    <dbReference type="NCBI Taxonomy" id="229202"/>
    <lineage>
        <taxon>Eukaryota</taxon>
        <taxon>Viridiplantae</taxon>
        <taxon>Streptophyta</taxon>
        <taxon>Embryophyta</taxon>
        <taxon>Tracheophyta</taxon>
        <taxon>Spermatophyta</taxon>
        <taxon>Magnoliopsida</taxon>
        <taxon>eudicotyledons</taxon>
        <taxon>Gunneridae</taxon>
        <taxon>Pentapetalae</taxon>
        <taxon>asterids</taxon>
        <taxon>Ericales</taxon>
        <taxon>Ericaceae</taxon>
        <taxon>Vaccinioideae</taxon>
        <taxon>Vaccinieae</taxon>
        <taxon>Vaccinium</taxon>
    </lineage>
</organism>
<gene>
    <name evidence="1" type="ORF">Vadar_019092</name>
</gene>
<comment type="caution">
    <text evidence="1">The sequence shown here is derived from an EMBL/GenBank/DDBJ whole genome shotgun (WGS) entry which is preliminary data.</text>
</comment>
<proteinExistence type="predicted"/>